<dbReference type="GO" id="GO:0051015">
    <property type="term" value="F:actin filament binding"/>
    <property type="evidence" value="ECO:0007669"/>
    <property type="project" value="TreeGrafter"/>
</dbReference>
<feature type="coiled-coil region" evidence="2">
    <location>
        <begin position="868"/>
        <end position="895"/>
    </location>
</feature>
<dbReference type="Pfam" id="PF06367">
    <property type="entry name" value="Drf_FH3"/>
    <property type="match status" value="1"/>
</dbReference>
<dbReference type="SUPFAM" id="SSF101447">
    <property type="entry name" value="Formin homology 2 domain (FH2 domain)"/>
    <property type="match status" value="1"/>
</dbReference>
<dbReference type="SMART" id="SM01140">
    <property type="entry name" value="Drf_GBD"/>
    <property type="match status" value="1"/>
</dbReference>
<dbReference type="InterPro" id="IPR014768">
    <property type="entry name" value="GBD/FH3_dom"/>
</dbReference>
<dbReference type="SUPFAM" id="SSF48371">
    <property type="entry name" value="ARM repeat"/>
    <property type="match status" value="1"/>
</dbReference>
<dbReference type="PROSITE" id="PS51444">
    <property type="entry name" value="FH2"/>
    <property type="match status" value="1"/>
</dbReference>
<proteinExistence type="inferred from homology"/>
<dbReference type="InterPro" id="IPR011989">
    <property type="entry name" value="ARM-like"/>
</dbReference>
<dbReference type="GO" id="GO:0005829">
    <property type="term" value="C:cytosol"/>
    <property type="evidence" value="ECO:0007669"/>
    <property type="project" value="TreeGrafter"/>
</dbReference>
<dbReference type="GO" id="GO:0016477">
    <property type="term" value="P:cell migration"/>
    <property type="evidence" value="ECO:0007669"/>
    <property type="project" value="TreeGrafter"/>
</dbReference>
<feature type="coiled-coil region" evidence="2">
    <location>
        <begin position="384"/>
        <end position="464"/>
    </location>
</feature>
<dbReference type="SMART" id="SM01139">
    <property type="entry name" value="Drf_FH3"/>
    <property type="match status" value="1"/>
</dbReference>
<accession>A0A4Y2EA05</accession>
<comment type="caution">
    <text evidence="6">The sequence shown here is derived from an EMBL/GenBank/DDBJ whole genome shotgun (WGS) entry which is preliminary data.</text>
</comment>
<evidence type="ECO:0000259" key="4">
    <source>
        <dbReference type="PROSITE" id="PS51232"/>
    </source>
</evidence>
<dbReference type="Gene3D" id="1.20.58.2220">
    <property type="entry name" value="Formin, FH2 domain"/>
    <property type="match status" value="1"/>
</dbReference>
<name>A0A4Y2EA05_ARAVE</name>
<organism evidence="6 7">
    <name type="scientific">Araneus ventricosus</name>
    <name type="common">Orbweaver spider</name>
    <name type="synonym">Epeira ventricosa</name>
    <dbReference type="NCBI Taxonomy" id="182803"/>
    <lineage>
        <taxon>Eukaryota</taxon>
        <taxon>Metazoa</taxon>
        <taxon>Ecdysozoa</taxon>
        <taxon>Arthropoda</taxon>
        <taxon>Chelicerata</taxon>
        <taxon>Arachnida</taxon>
        <taxon>Araneae</taxon>
        <taxon>Araneomorphae</taxon>
        <taxon>Entelegynae</taxon>
        <taxon>Araneoidea</taxon>
        <taxon>Araneidae</taxon>
        <taxon>Araneus</taxon>
    </lineage>
</organism>
<reference evidence="6 7" key="1">
    <citation type="journal article" date="2019" name="Sci. Rep.">
        <title>Orb-weaving spider Araneus ventricosus genome elucidates the spidroin gene catalogue.</title>
        <authorList>
            <person name="Kono N."/>
            <person name="Nakamura H."/>
            <person name="Ohtoshi R."/>
            <person name="Moran D.A.P."/>
            <person name="Shinohara A."/>
            <person name="Yoshida Y."/>
            <person name="Fujiwara M."/>
            <person name="Mori M."/>
            <person name="Tomita M."/>
            <person name="Arakawa K."/>
        </authorList>
    </citation>
    <scope>NUCLEOTIDE SEQUENCE [LARGE SCALE GENOMIC DNA]</scope>
</reference>
<feature type="region of interest" description="Disordered" evidence="3">
    <location>
        <begin position="483"/>
        <end position="545"/>
    </location>
</feature>
<feature type="region of interest" description="Disordered" evidence="3">
    <location>
        <begin position="1"/>
        <end position="24"/>
    </location>
</feature>
<dbReference type="PANTHER" id="PTHR45857">
    <property type="entry name" value="FORMIN-LIKE PROTEIN"/>
    <property type="match status" value="1"/>
</dbReference>
<sequence>MVIELPKTTNARMGNAGSSRQSTLHQRIKQYPVDSMKMPMPEQNELEKRFTKVLASMDLPPDKVKLLKQYDDEKKWDMICDQEKVMAKASPAFYLRKLKTYLDPKASRRARMRKILGDATSTQVLRDLEISLRTNNIEWVREFLNEENMGLDVLVNYLSFRLLIVRHEQIVSQANHEEGGEVVSNGNAIGGKNRPLLHVESLKVRRATKHIAKLNMGEAKDDIHVCIMCLRAIMNNKYGFNMVIEHTQAINCIALSLNHKSLRTKALVLELLAAICLVKGGHQIILGAFDNFKEVCGEKKRFETLMDYFINYEVFNIDFMVACMQFVNIVVHSVEDMNFRVHLQYEFTQIGLDDYLEKLRQTESEELQVQISAYLDNVFDVGALMEDSETKSAALEQVAELEEQLSRANEQIQEMENELMARLVELETHLETVIRERNELLEIHKQTDEELNTLRRAVSQKEEESRQRQSLLESKIQELEVLQNTLPRGATMNTTTMDGRPPAMPQAVLPPPPPPPPPPPMSAVPPPPPPPQMLNKAPPGPPPMPGMMQAPQDAMTIKRKFQTKYKLPTLNWIALKPNQVKGTIFSELDEDKLYSIIDFGEFEEHFKLGIQGAFSDRNDEINGSKRFKVPEKVTLLEHNRLRNMAISRRKVELPCDVVVRAINALDLTTLSQEFVEILLRMVPTEAEMKAYKEYERNRKPVDALTDEDKFLFQLCKVERLSQKLNIMSYMASFLENIQLITPQIHAVIAASRSIKNSKKVKKLLEVILAFGNYMNSSKRGPAYGFKLQSLDMLADTKTADRKISLLHYIAETVKQKFPEISNFDSDLRFIEKAASVSMENILTDVHELEKGMDLCKKEMQLRRDSRDAAVLKDFISNSEEKLRKMKNEAKTAQFQQCWIQANDGGLQDFITRKLIKAQAPVSIPQTFS</sequence>
<dbReference type="PROSITE" id="PS51232">
    <property type="entry name" value="GBD_FH3"/>
    <property type="match status" value="1"/>
</dbReference>
<dbReference type="OrthoDB" id="1668162at2759"/>
<evidence type="ECO:0000313" key="7">
    <source>
        <dbReference type="Proteomes" id="UP000499080"/>
    </source>
</evidence>
<dbReference type="GO" id="GO:0031267">
    <property type="term" value="F:small GTPase binding"/>
    <property type="evidence" value="ECO:0007669"/>
    <property type="project" value="InterPro"/>
</dbReference>
<dbReference type="Proteomes" id="UP000499080">
    <property type="component" value="Unassembled WGS sequence"/>
</dbReference>
<dbReference type="InterPro" id="IPR010472">
    <property type="entry name" value="FH3_dom"/>
</dbReference>
<dbReference type="GO" id="GO:0030866">
    <property type="term" value="P:cortical actin cytoskeleton organization"/>
    <property type="evidence" value="ECO:0007669"/>
    <property type="project" value="TreeGrafter"/>
</dbReference>
<dbReference type="PANTHER" id="PTHR45857:SF4">
    <property type="entry name" value="FORMIN-LIKE PROTEIN"/>
    <property type="match status" value="1"/>
</dbReference>
<dbReference type="InterPro" id="IPR015425">
    <property type="entry name" value="FH2_Formin"/>
</dbReference>
<comment type="similarity">
    <text evidence="1">Belongs to the formin homology family.</text>
</comment>
<dbReference type="EMBL" id="BGPR01000541">
    <property type="protein sequence ID" value="GBM25587.1"/>
    <property type="molecule type" value="Genomic_DNA"/>
</dbReference>
<feature type="compositionally biased region" description="Polar residues" evidence="3">
    <location>
        <begin position="483"/>
        <end position="497"/>
    </location>
</feature>
<dbReference type="Pfam" id="PF06371">
    <property type="entry name" value="Drf_GBD"/>
    <property type="match status" value="2"/>
</dbReference>
<dbReference type="InterPro" id="IPR010473">
    <property type="entry name" value="GTPase-bd"/>
</dbReference>
<feature type="domain" description="GBD/FH3" evidence="4">
    <location>
        <begin position="38"/>
        <end position="462"/>
    </location>
</feature>
<feature type="domain" description="FH2" evidence="5">
    <location>
        <begin position="557"/>
        <end position="928"/>
    </location>
</feature>
<dbReference type="Gene3D" id="1.25.10.10">
    <property type="entry name" value="Leucine-rich Repeat Variant"/>
    <property type="match status" value="1"/>
</dbReference>
<keyword evidence="7" id="KW-1185">Reference proteome</keyword>
<dbReference type="InterPro" id="IPR016024">
    <property type="entry name" value="ARM-type_fold"/>
</dbReference>
<dbReference type="InterPro" id="IPR042201">
    <property type="entry name" value="FH2_Formin_sf"/>
</dbReference>
<dbReference type="AlphaFoldDB" id="A0A4Y2EA05"/>
<evidence type="ECO:0000313" key="6">
    <source>
        <dbReference type="EMBL" id="GBM25587.1"/>
    </source>
</evidence>
<protein>
    <submittedName>
        <fullName evidence="6">Formin-like protein CG32138</fullName>
    </submittedName>
</protein>
<evidence type="ECO:0000256" key="3">
    <source>
        <dbReference type="SAM" id="MobiDB-lite"/>
    </source>
</evidence>
<dbReference type="SMART" id="SM00498">
    <property type="entry name" value="FH2"/>
    <property type="match status" value="1"/>
</dbReference>
<evidence type="ECO:0000256" key="2">
    <source>
        <dbReference type="SAM" id="Coils"/>
    </source>
</evidence>
<evidence type="ECO:0000259" key="5">
    <source>
        <dbReference type="PROSITE" id="PS51444"/>
    </source>
</evidence>
<feature type="compositionally biased region" description="Polar residues" evidence="3">
    <location>
        <begin position="7"/>
        <end position="24"/>
    </location>
</feature>
<gene>
    <name evidence="6" type="primary">CG32138_1</name>
    <name evidence="6" type="ORF">AVEN_181704_1</name>
</gene>
<keyword evidence="2" id="KW-0175">Coiled coil</keyword>
<dbReference type="GO" id="GO:0008360">
    <property type="term" value="P:regulation of cell shape"/>
    <property type="evidence" value="ECO:0007669"/>
    <property type="project" value="TreeGrafter"/>
</dbReference>
<dbReference type="InterPro" id="IPR043592">
    <property type="entry name" value="FMNL_animal"/>
</dbReference>
<feature type="compositionally biased region" description="Pro residues" evidence="3">
    <location>
        <begin position="502"/>
        <end position="545"/>
    </location>
</feature>
<dbReference type="Pfam" id="PF02181">
    <property type="entry name" value="FH2"/>
    <property type="match status" value="1"/>
</dbReference>
<evidence type="ECO:0000256" key="1">
    <source>
        <dbReference type="ARBA" id="ARBA00023449"/>
    </source>
</evidence>